<feature type="domain" description="F-box" evidence="1">
    <location>
        <begin position="20"/>
        <end position="56"/>
    </location>
</feature>
<evidence type="ECO:0000313" key="2">
    <source>
        <dbReference type="EnsemblPlants" id="TuG1812G0600000724.01.T02"/>
    </source>
</evidence>
<dbReference type="EnsemblPlants" id="TuG1812G0600000724.01.T02">
    <property type="protein sequence ID" value="TuG1812G0600000724.01.T02"/>
    <property type="gene ID" value="TuG1812G0600000724.01"/>
</dbReference>
<dbReference type="GeneID" id="125515887"/>
<dbReference type="RefSeq" id="XP_048537334.1">
    <property type="nucleotide sequence ID" value="XM_048681377.1"/>
</dbReference>
<evidence type="ECO:0000313" key="3">
    <source>
        <dbReference type="Proteomes" id="UP000015106"/>
    </source>
</evidence>
<reference evidence="3" key="1">
    <citation type="journal article" date="2013" name="Nature">
        <title>Draft genome of the wheat A-genome progenitor Triticum urartu.</title>
        <authorList>
            <person name="Ling H.Q."/>
            <person name="Zhao S."/>
            <person name="Liu D."/>
            <person name="Wang J."/>
            <person name="Sun H."/>
            <person name="Zhang C."/>
            <person name="Fan H."/>
            <person name="Li D."/>
            <person name="Dong L."/>
            <person name="Tao Y."/>
            <person name="Gao C."/>
            <person name="Wu H."/>
            <person name="Li Y."/>
            <person name="Cui Y."/>
            <person name="Guo X."/>
            <person name="Zheng S."/>
            <person name="Wang B."/>
            <person name="Yu K."/>
            <person name="Liang Q."/>
            <person name="Yang W."/>
            <person name="Lou X."/>
            <person name="Chen J."/>
            <person name="Feng M."/>
            <person name="Jian J."/>
            <person name="Zhang X."/>
            <person name="Luo G."/>
            <person name="Jiang Y."/>
            <person name="Liu J."/>
            <person name="Wang Z."/>
            <person name="Sha Y."/>
            <person name="Zhang B."/>
            <person name="Wu H."/>
            <person name="Tang D."/>
            <person name="Shen Q."/>
            <person name="Xue P."/>
            <person name="Zou S."/>
            <person name="Wang X."/>
            <person name="Liu X."/>
            <person name="Wang F."/>
            <person name="Yang Y."/>
            <person name="An X."/>
            <person name="Dong Z."/>
            <person name="Zhang K."/>
            <person name="Zhang X."/>
            <person name="Luo M.C."/>
            <person name="Dvorak J."/>
            <person name="Tong Y."/>
            <person name="Wang J."/>
            <person name="Yang H."/>
            <person name="Li Z."/>
            <person name="Wang D."/>
            <person name="Zhang A."/>
            <person name="Wang J."/>
        </authorList>
    </citation>
    <scope>NUCLEOTIDE SEQUENCE</scope>
    <source>
        <strain evidence="3">cv. G1812</strain>
    </source>
</reference>
<dbReference type="KEGG" id="tua:125515887"/>
<dbReference type="Gramene" id="TuG1812G0600000724.01.T02">
    <property type="protein sequence ID" value="TuG1812G0600000724.01.T02"/>
    <property type="gene ID" value="TuG1812G0600000724.01"/>
</dbReference>
<dbReference type="PANTHER" id="PTHR34223">
    <property type="entry name" value="OS11G0201299 PROTEIN"/>
    <property type="match status" value="1"/>
</dbReference>
<dbReference type="OrthoDB" id="585419at2759"/>
<dbReference type="PANTHER" id="PTHR34223:SF73">
    <property type="entry name" value="F-BOX DOMAIN-CONTAINING PROTEIN"/>
    <property type="match status" value="1"/>
</dbReference>
<dbReference type="Proteomes" id="UP000015106">
    <property type="component" value="Chromosome 6"/>
</dbReference>
<keyword evidence="3" id="KW-1185">Reference proteome</keyword>
<gene>
    <name evidence="2" type="primary">LOC125515887</name>
</gene>
<evidence type="ECO:0000259" key="1">
    <source>
        <dbReference type="Pfam" id="PF00646"/>
    </source>
</evidence>
<dbReference type="InterPro" id="IPR001810">
    <property type="entry name" value="F-box_dom"/>
</dbReference>
<dbReference type="CDD" id="cd22160">
    <property type="entry name" value="F-box_AtFBL13-like"/>
    <property type="match status" value="1"/>
</dbReference>
<accession>A0A8R7UPQ7</accession>
<dbReference type="Gene3D" id="1.20.1280.50">
    <property type="match status" value="1"/>
</dbReference>
<dbReference type="SUPFAM" id="SSF81383">
    <property type="entry name" value="F-box domain"/>
    <property type="match status" value="1"/>
</dbReference>
<proteinExistence type="predicted"/>
<dbReference type="AlphaFoldDB" id="A0A8R7UPQ7"/>
<name>A0A8R7UPQ7_TRIUA</name>
<protein>
    <recommendedName>
        <fullName evidence="1">F-box domain-containing protein</fullName>
    </recommendedName>
</protein>
<dbReference type="Pfam" id="PF00646">
    <property type="entry name" value="F-box"/>
    <property type="match status" value="1"/>
</dbReference>
<dbReference type="SUPFAM" id="SSF52047">
    <property type="entry name" value="RNI-like"/>
    <property type="match status" value="1"/>
</dbReference>
<dbReference type="RefSeq" id="XP_048537333.1">
    <property type="nucleotide sequence ID" value="XM_048681376.1"/>
</dbReference>
<organism evidence="2 3">
    <name type="scientific">Triticum urartu</name>
    <name type="common">Red wild einkorn</name>
    <name type="synonym">Crithodium urartu</name>
    <dbReference type="NCBI Taxonomy" id="4572"/>
    <lineage>
        <taxon>Eukaryota</taxon>
        <taxon>Viridiplantae</taxon>
        <taxon>Streptophyta</taxon>
        <taxon>Embryophyta</taxon>
        <taxon>Tracheophyta</taxon>
        <taxon>Spermatophyta</taxon>
        <taxon>Magnoliopsida</taxon>
        <taxon>Liliopsida</taxon>
        <taxon>Poales</taxon>
        <taxon>Poaceae</taxon>
        <taxon>BOP clade</taxon>
        <taxon>Pooideae</taxon>
        <taxon>Triticodae</taxon>
        <taxon>Triticeae</taxon>
        <taxon>Triticinae</taxon>
        <taxon>Triticum</taxon>
    </lineage>
</organism>
<sequence length="399" mass="44998">MPPSGKERKSAPAVTATGHISDLPDQMLHHVLSFLPVQVAAQTCVLARRWRHLWKSTTGLRIVGLQVQDLRKFMNHLLVLRGRTHLDTVEIKFDRYDDDDDDDDVRYVNLWTRFALMWKVRVLTLHILIGNIVSQHLVTLDLHSVALPKAFLDFARCPQLVNLKIDDCFINVNKISSCSLKHLSITGCRSDLDFRVLVSAPGLVSLELEDFIGITPLLEDMALLEAACVNLSDRCKDVCLNYDSGVFCGAKDNTCKNCVPISDNCSSDCVLLGGISRAKHLKLISEIGKPIFTRDLKHCPKFSKLKTLLLNEYWCEAPDLDPLACIMKNSPVLEKLTLQLFSKGPNHEMEMKGSYRSMEGPSAISEHLKIVEVKCNVVDKRILKVLRFLSALNMRFSFQ</sequence>
<dbReference type="InterPro" id="IPR036047">
    <property type="entry name" value="F-box-like_dom_sf"/>
</dbReference>
<dbReference type="InterPro" id="IPR053197">
    <property type="entry name" value="F-box_SCFL_complex_component"/>
</dbReference>
<reference evidence="2" key="3">
    <citation type="submission" date="2022-06" db="UniProtKB">
        <authorList>
            <consortium name="EnsemblPlants"/>
        </authorList>
    </citation>
    <scope>IDENTIFICATION</scope>
</reference>
<reference evidence="2" key="2">
    <citation type="submission" date="2018-03" db="EMBL/GenBank/DDBJ databases">
        <title>The Triticum urartu genome reveals the dynamic nature of wheat genome evolution.</title>
        <authorList>
            <person name="Ling H."/>
            <person name="Ma B."/>
            <person name="Shi X."/>
            <person name="Liu H."/>
            <person name="Dong L."/>
            <person name="Sun H."/>
            <person name="Cao Y."/>
            <person name="Gao Q."/>
            <person name="Zheng S."/>
            <person name="Li Y."/>
            <person name="Yu Y."/>
            <person name="Du H."/>
            <person name="Qi M."/>
            <person name="Li Y."/>
            <person name="Yu H."/>
            <person name="Cui Y."/>
            <person name="Wang N."/>
            <person name="Chen C."/>
            <person name="Wu H."/>
            <person name="Zhao Y."/>
            <person name="Zhang J."/>
            <person name="Li Y."/>
            <person name="Zhou W."/>
            <person name="Zhang B."/>
            <person name="Hu W."/>
            <person name="Eijk M."/>
            <person name="Tang J."/>
            <person name="Witsenboer H."/>
            <person name="Zhao S."/>
            <person name="Li Z."/>
            <person name="Zhang A."/>
            <person name="Wang D."/>
            <person name="Liang C."/>
        </authorList>
    </citation>
    <scope>NUCLEOTIDE SEQUENCE [LARGE SCALE GENOMIC DNA]</scope>
    <source>
        <strain evidence="2">cv. G1812</strain>
    </source>
</reference>
<dbReference type="InterPro" id="IPR053781">
    <property type="entry name" value="F-box_AtFBL13-like"/>
</dbReference>